<dbReference type="GeneID" id="93093544"/>
<name>A0AAW7SUY2_BURVI</name>
<evidence type="ECO:0000313" key="2">
    <source>
        <dbReference type="Proteomes" id="UP001171620"/>
    </source>
</evidence>
<protein>
    <submittedName>
        <fullName evidence="1">Uncharacterized protein</fullName>
    </submittedName>
</protein>
<sequence length="41" mass="4491">MALKIRPINFGNMSGGVSFRDSGSPATRRVPVLLTHGRTHR</sequence>
<dbReference type="RefSeq" id="WP_257785827.1">
    <property type="nucleotide sequence ID" value="NZ_BGKC01000002.1"/>
</dbReference>
<proteinExistence type="predicted"/>
<accession>A0AAW7SUY2</accession>
<dbReference type="EMBL" id="JAUJRV010000001">
    <property type="protein sequence ID" value="MDN7793687.1"/>
    <property type="molecule type" value="Genomic_DNA"/>
</dbReference>
<comment type="caution">
    <text evidence="1">The sequence shown here is derived from an EMBL/GenBank/DDBJ whole genome shotgun (WGS) entry which is preliminary data.</text>
</comment>
<evidence type="ECO:0000313" key="1">
    <source>
        <dbReference type="EMBL" id="MDN7793687.1"/>
    </source>
</evidence>
<reference evidence="1" key="1">
    <citation type="submission" date="2023-07" db="EMBL/GenBank/DDBJ databases">
        <title>A collection of bacterial strains from the Burkholderia cepacia Research Laboratory and Repository.</title>
        <authorList>
            <person name="Lipuma J."/>
            <person name="Spilker T."/>
            <person name="Caverly L."/>
        </authorList>
    </citation>
    <scope>NUCLEOTIDE SEQUENCE</scope>
    <source>
        <strain evidence="1">AU44268</strain>
    </source>
</reference>
<dbReference type="AlphaFoldDB" id="A0AAW7SUY2"/>
<organism evidence="1 2">
    <name type="scientific">Burkholderia vietnamiensis</name>
    <dbReference type="NCBI Taxonomy" id="60552"/>
    <lineage>
        <taxon>Bacteria</taxon>
        <taxon>Pseudomonadati</taxon>
        <taxon>Pseudomonadota</taxon>
        <taxon>Betaproteobacteria</taxon>
        <taxon>Burkholderiales</taxon>
        <taxon>Burkholderiaceae</taxon>
        <taxon>Burkholderia</taxon>
        <taxon>Burkholderia cepacia complex</taxon>
    </lineage>
</organism>
<dbReference type="Proteomes" id="UP001171620">
    <property type="component" value="Unassembled WGS sequence"/>
</dbReference>
<gene>
    <name evidence="1" type="ORF">QZM33_01800</name>
</gene>